<name>A0A250F340_CAPSP</name>
<dbReference type="PANTHER" id="PTHR31157">
    <property type="entry name" value="SCP DOMAIN-CONTAINING PROTEIN"/>
    <property type="match status" value="1"/>
</dbReference>
<proteinExistence type="predicted"/>
<protein>
    <submittedName>
        <fullName evidence="2">SCP-like extracellular protein</fullName>
    </submittedName>
</protein>
<evidence type="ECO:0000313" key="3">
    <source>
        <dbReference type="Proteomes" id="UP000217334"/>
    </source>
</evidence>
<dbReference type="Proteomes" id="UP000217334">
    <property type="component" value="Chromosome"/>
</dbReference>
<dbReference type="Gene3D" id="3.40.33.10">
    <property type="entry name" value="CAP"/>
    <property type="match status" value="1"/>
</dbReference>
<dbReference type="EMBL" id="CP022383">
    <property type="protein sequence ID" value="ATA79563.1"/>
    <property type="molecule type" value="Genomic_DNA"/>
</dbReference>
<dbReference type="PANTHER" id="PTHR31157:SF1">
    <property type="entry name" value="SCP DOMAIN-CONTAINING PROTEIN"/>
    <property type="match status" value="1"/>
</dbReference>
<feature type="domain" description="SCP" evidence="1">
    <location>
        <begin position="34"/>
        <end position="146"/>
    </location>
</feature>
<dbReference type="SUPFAM" id="SSF55797">
    <property type="entry name" value="PR-1-like"/>
    <property type="match status" value="1"/>
</dbReference>
<dbReference type="AlphaFoldDB" id="A0A250F340"/>
<sequence length="158" mass="17739">MKKLLLLLAILSLQCSKSQDSDNVSLKTNKMLTLINQQRQKGCNCGNTYYKAAPPLKWNATLEKVAKAHSDDMRRRNTMTHYGKNGETPGNRLNKAGYKWSTWAENVAMGQQNEEEVMKSWLKSSGHCANIMNPDVTEVGVARSGTYWTQLFATPSKP</sequence>
<accession>A0A250F340</accession>
<dbReference type="InterPro" id="IPR014044">
    <property type="entry name" value="CAP_dom"/>
</dbReference>
<evidence type="ECO:0000313" key="2">
    <source>
        <dbReference type="EMBL" id="ATA79563.1"/>
    </source>
</evidence>
<gene>
    <name evidence="2" type="ORF">CGC59_07710</name>
</gene>
<evidence type="ECO:0000259" key="1">
    <source>
        <dbReference type="Pfam" id="PF00188"/>
    </source>
</evidence>
<reference evidence="3" key="1">
    <citation type="submission" date="2017-06" db="EMBL/GenBank/DDBJ databases">
        <title>Capnocytophaga spp. assemblies.</title>
        <authorList>
            <person name="Gulvik C.A."/>
        </authorList>
    </citation>
    <scope>NUCLEOTIDE SEQUENCE [LARGE SCALE GENOMIC DNA]</scope>
    <source>
        <strain evidence="3">H4486</strain>
    </source>
</reference>
<dbReference type="CDD" id="cd05379">
    <property type="entry name" value="CAP_bacterial"/>
    <property type="match status" value="1"/>
</dbReference>
<organism evidence="2 3">
    <name type="scientific">Capnocytophaga sputigena</name>
    <dbReference type="NCBI Taxonomy" id="1019"/>
    <lineage>
        <taxon>Bacteria</taxon>
        <taxon>Pseudomonadati</taxon>
        <taxon>Bacteroidota</taxon>
        <taxon>Flavobacteriia</taxon>
        <taxon>Flavobacteriales</taxon>
        <taxon>Flavobacteriaceae</taxon>
        <taxon>Capnocytophaga</taxon>
    </lineage>
</organism>
<dbReference type="RefSeq" id="WP_095901459.1">
    <property type="nucleotide sequence ID" value="NZ_CP022383.1"/>
</dbReference>
<dbReference type="Pfam" id="PF00188">
    <property type="entry name" value="CAP"/>
    <property type="match status" value="1"/>
</dbReference>
<dbReference type="InterPro" id="IPR035940">
    <property type="entry name" value="CAP_sf"/>
</dbReference>